<evidence type="ECO:0000313" key="1">
    <source>
        <dbReference type="EMBL" id="URI13945.1"/>
    </source>
</evidence>
<dbReference type="Gene3D" id="3.50.50.60">
    <property type="entry name" value="FAD/NAD(P)-binding domain"/>
    <property type="match status" value="1"/>
</dbReference>
<dbReference type="InterPro" id="IPR033856">
    <property type="entry name" value="Trp_halogen"/>
</dbReference>
<protein>
    <submittedName>
        <fullName evidence="1">Tryptophan 7-halogenase</fullName>
    </submittedName>
</protein>
<dbReference type="Proteomes" id="UP001055429">
    <property type="component" value="Chromosome"/>
</dbReference>
<gene>
    <name evidence="1" type="ORF">M8231_08880</name>
</gene>
<dbReference type="PANTHER" id="PTHR43747">
    <property type="entry name" value="FAD-BINDING PROTEIN"/>
    <property type="match status" value="1"/>
</dbReference>
<dbReference type="InterPro" id="IPR006905">
    <property type="entry name" value="Flavin_halogenase"/>
</dbReference>
<reference evidence="1" key="1">
    <citation type="submission" date="2022-05" db="EMBL/GenBank/DDBJ databases">
        <title>Brevundimonas albigilva TT17 genome sequence.</title>
        <authorList>
            <person name="Lee K."/>
            <person name="Son H."/>
        </authorList>
    </citation>
    <scope>NUCLEOTIDE SEQUENCE</scope>
    <source>
        <strain evidence="1">TT17</strain>
    </source>
</reference>
<evidence type="ECO:0000313" key="2">
    <source>
        <dbReference type="Proteomes" id="UP001055429"/>
    </source>
</evidence>
<organism evidence="1 2">
    <name type="scientific">Brevundimonas albigilva</name>
    <dbReference type="NCBI Taxonomy" id="1312364"/>
    <lineage>
        <taxon>Bacteria</taxon>
        <taxon>Pseudomonadati</taxon>
        <taxon>Pseudomonadota</taxon>
        <taxon>Alphaproteobacteria</taxon>
        <taxon>Caulobacterales</taxon>
        <taxon>Caulobacteraceae</taxon>
        <taxon>Brevundimonas</taxon>
    </lineage>
</organism>
<dbReference type="RefSeq" id="WP_250201295.1">
    <property type="nucleotide sequence ID" value="NZ_CP097649.1"/>
</dbReference>
<proteinExistence type="predicted"/>
<dbReference type="InterPro" id="IPR036188">
    <property type="entry name" value="FAD/NAD-bd_sf"/>
</dbReference>
<dbReference type="EMBL" id="CP097649">
    <property type="protein sequence ID" value="URI13945.1"/>
    <property type="molecule type" value="Genomic_DNA"/>
</dbReference>
<sequence length="505" mass="56202">MQDHRIRSVVIVGGGTAGWMTAAALVQHFRSTPVSITLIESSEIGAVGVGEATIPTIRRFYAQLGMTDDAVMRATQATCKLGIRFLDWSAPGSDFIHPFGHYGQDVRGTGFHHYWLKQRQAGDDTPLAAYSLGAALAAAGKFALPAPNPPTQLSVFDWALHFDAALFAQHMRAYAEAGGCTRIDARIRSVEQRPEDGFIRAVTLDDGREVEGDLFVDCSGFRSLLLGEALGVRFEDWGRWLPCDAAFAVQSRNRPGDAPAPFTRVTARSAGWQWGIPLRHRAGNGLVFSSAHLSDDQVLAELMPHLLGDPLTEPRRIPFRPGRRAQAWSRNCVAIGLSAGFLEPLESTSIALIETGVARLKQLFPDRRFAPAVIDEYNDQSAREMERVRDFIILHYKLNRRTDSAFWRDCREMTVPDTLQRKIDLWTARGEFVRYRWEMFHPASWLAIYDGFGVHPDDYDPAVDAMTPADLERGLRDMRDNIARLVASTPDHAQYLAALDRGQAA</sequence>
<dbReference type="PIRSF" id="PIRSF011396">
    <property type="entry name" value="Trp_halogenase"/>
    <property type="match status" value="1"/>
</dbReference>
<dbReference type="InterPro" id="IPR050816">
    <property type="entry name" value="Flavin-dep_Halogenase_NPB"/>
</dbReference>
<dbReference type="PANTHER" id="PTHR43747:SF4">
    <property type="entry name" value="FLAVIN-DEPENDENT TRYPTOPHAN HALOGENASE"/>
    <property type="match status" value="1"/>
</dbReference>
<dbReference type="SUPFAM" id="SSF51905">
    <property type="entry name" value="FAD/NAD(P)-binding domain"/>
    <property type="match status" value="1"/>
</dbReference>
<name>A0ABY4SMK9_9CAUL</name>
<keyword evidence="2" id="KW-1185">Reference proteome</keyword>
<accession>A0ABY4SMK9</accession>
<dbReference type="Pfam" id="PF04820">
    <property type="entry name" value="Trp_halogenase"/>
    <property type="match status" value="1"/>
</dbReference>